<dbReference type="InterPro" id="IPR024079">
    <property type="entry name" value="MetalloPept_cat_dom_sf"/>
</dbReference>
<dbReference type="InterPro" id="IPR013783">
    <property type="entry name" value="Ig-like_fold"/>
</dbReference>
<dbReference type="GO" id="GO:0008237">
    <property type="term" value="F:metallopeptidase activity"/>
    <property type="evidence" value="ECO:0007669"/>
    <property type="project" value="InterPro"/>
</dbReference>
<dbReference type="EMBL" id="CAFBSG010000003">
    <property type="protein sequence ID" value="CAB5239403.1"/>
    <property type="molecule type" value="Genomic_DNA"/>
</dbReference>
<dbReference type="SUPFAM" id="SSF49265">
    <property type="entry name" value="Fibronectin type III"/>
    <property type="match status" value="1"/>
</dbReference>
<organism evidence="2">
    <name type="scientific">freshwater metagenome</name>
    <dbReference type="NCBI Taxonomy" id="449393"/>
    <lineage>
        <taxon>unclassified sequences</taxon>
        <taxon>metagenomes</taxon>
        <taxon>ecological metagenomes</taxon>
    </lineage>
</organism>
<dbReference type="Gene3D" id="2.120.10.70">
    <property type="entry name" value="Fucose-specific lectin"/>
    <property type="match status" value="1"/>
</dbReference>
<dbReference type="InterPro" id="IPR036116">
    <property type="entry name" value="FN3_sf"/>
</dbReference>
<dbReference type="SUPFAM" id="SSF55486">
    <property type="entry name" value="Metalloproteases ('zincins'), catalytic domain"/>
    <property type="match status" value="1"/>
</dbReference>
<evidence type="ECO:0000313" key="2">
    <source>
        <dbReference type="EMBL" id="CAB5239403.1"/>
    </source>
</evidence>
<dbReference type="CDD" id="cd00063">
    <property type="entry name" value="FN3"/>
    <property type="match status" value="1"/>
</dbReference>
<dbReference type="SMART" id="SM00060">
    <property type="entry name" value="FN3"/>
    <property type="match status" value="1"/>
</dbReference>
<name>A0A6J7XQJ2_9ZZZZ</name>
<dbReference type="Gene3D" id="3.40.390.10">
    <property type="entry name" value="Collagenase (Catalytic Domain)"/>
    <property type="match status" value="1"/>
</dbReference>
<accession>A0A6J7XQJ2</accession>
<feature type="domain" description="Fibronectin type-III" evidence="1">
    <location>
        <begin position="329"/>
        <end position="418"/>
    </location>
</feature>
<gene>
    <name evidence="2" type="ORF">UFOPK3554_00251</name>
</gene>
<reference evidence="2" key="1">
    <citation type="submission" date="2020-05" db="EMBL/GenBank/DDBJ databases">
        <authorList>
            <person name="Chiriac C."/>
            <person name="Salcher M."/>
            <person name="Ghai R."/>
            <person name="Kavagutti S V."/>
        </authorList>
    </citation>
    <scope>NUCLEOTIDE SEQUENCE</scope>
</reference>
<evidence type="ECO:0000259" key="1">
    <source>
        <dbReference type="PROSITE" id="PS50853"/>
    </source>
</evidence>
<protein>
    <submittedName>
        <fullName evidence="2">Unannotated protein</fullName>
    </submittedName>
</protein>
<dbReference type="Pfam" id="PF00041">
    <property type="entry name" value="fn3"/>
    <property type="match status" value="1"/>
</dbReference>
<sequence>MYSQLRIRTSFTVLVVLGALFSPISAPAASALVRPSTVWGYTLAGPASTASLTGAPRDVNLDAKSKFSVDYKGFPDWAKNQVQAAVDVWAANFSSKVTINVDASWGRSTSSAILGSARPGNYYSAFTGAPDQTLWYPSALANALAGKDLDKSSAEIVIQINSTAPWDLDTEGAPSTLEYDLMSVMIHELAHGLGFLSTDSYDDFFATGALDEPTIFDAFVTTSDGRRLADIPSPSVELGTALTSKLEWSGPLGIAANSGTKPLMYSPEQYDVGSSVSHLDENTFSKAGKDSVMTPSLDAGEVFHEPGPLLLAMMSDLRNAPPPGIAAGLPSIVRNPTAVIGDGSAIVTFDPPTNARGAAISNYVIRNIRTGAEVSTKSSPVAITGLKNGVQYAFSITAKNELGNSEPALTNGVTPRKAWSSTVLDAAADGKSIATTTLNGKPVIAYTDSKSGFLKLAVLSGTTWKKSTIDGHTSTGGRTGNVIKGNISLCVSGSGTRQTLHMFYADGVEKDLRYATYDGKKFTYSIVDGNGPSIQSYEIAARVRTASDVSVSNACAITPAGIEVFYRDESQGVLLGATKVGTSPWKYELIDGDRKTDSRTTGDVAFHLKTYISRNRTYILYDSVGALNSKKEVTSGEIRLATRTSLDPLDWEYKTLDETGPGIAVAGYDVAIAKINGSLTASWMTSTVLSIPSATQLRWAKISSPTQIASTPTQLFGNPSEILNTSTTDLAFNCLYRLCSIEYATGKIALASSWQSTSPISSVWVRVNSVQYLVAGIKGKLVLVKKQTA</sequence>
<dbReference type="InterPro" id="IPR003961">
    <property type="entry name" value="FN3_dom"/>
</dbReference>
<dbReference type="PROSITE" id="PS50853">
    <property type="entry name" value="FN3"/>
    <property type="match status" value="1"/>
</dbReference>
<proteinExistence type="predicted"/>
<dbReference type="AlphaFoldDB" id="A0A6J7XQJ2"/>
<dbReference type="Gene3D" id="2.60.40.10">
    <property type="entry name" value="Immunoglobulins"/>
    <property type="match status" value="1"/>
</dbReference>